<sequence>MSFVVLTALLLVVVVWWPARSRIRPRVTQALIALTAVALVLHVTLEFPRVLLLPAGVVFAVLVVVTWRRAARQGAEQGGGRQWVSLLRRSAACLVGLALVATSGVAVWALPVLTLPATSGPYAVGAHSEVFVDENRTEPRITTATLPRSIPATIWYPAEATEGQRPLGYDPEVPEALTANLNAPAVVLGHLQRISTNTFQDAQPASGRFPVLLYSPGFGSTRYESMALITELVSHGYVVVGMDHAGTSGVVTAHNGERILADLEMDSEDNSAGLVEERAQDASFVLDSLSSTKLAETMDLDRVGMVGYSFGGATAAEALRTDARVRAALNIDGPFYGNVTQEAVGKPLMTLHHDPATYSPELQPEVLQSLQEEDDLMRGLNGTNYHVATVTQTQHPSFNDTFAVVPLMGNGLLPHTRMVELLRPLIRDWFDHQLRGEPLRMVGKDLPEYPEIVWQN</sequence>
<dbReference type="PANTHER" id="PTHR10272">
    <property type="entry name" value="PLATELET-ACTIVATING FACTOR ACETYLHYDROLASE"/>
    <property type="match status" value="1"/>
</dbReference>
<keyword evidence="4" id="KW-0472">Membrane</keyword>
<dbReference type="Proteomes" id="UP000280819">
    <property type="component" value="Unassembled WGS sequence"/>
</dbReference>
<dbReference type="AlphaFoldDB" id="A0A3P1T1F8"/>
<keyword evidence="2" id="KW-0442">Lipid degradation</keyword>
<protein>
    <recommendedName>
        <fullName evidence="7">1-alkyl-2-acetylglycerophosphocholine esterase</fullName>
    </recommendedName>
</protein>
<dbReference type="SUPFAM" id="SSF53474">
    <property type="entry name" value="alpha/beta-Hydrolases"/>
    <property type="match status" value="1"/>
</dbReference>
<keyword evidence="4" id="KW-1133">Transmembrane helix</keyword>
<evidence type="ECO:0000313" key="6">
    <source>
        <dbReference type="Proteomes" id="UP000280819"/>
    </source>
</evidence>
<dbReference type="GO" id="GO:0003847">
    <property type="term" value="F:1-alkyl-2-acetylglycerophosphocholine esterase activity"/>
    <property type="evidence" value="ECO:0007669"/>
    <property type="project" value="TreeGrafter"/>
</dbReference>
<evidence type="ECO:0000256" key="4">
    <source>
        <dbReference type="SAM" id="Phobius"/>
    </source>
</evidence>
<evidence type="ECO:0000313" key="5">
    <source>
        <dbReference type="EMBL" id="RRD03261.1"/>
    </source>
</evidence>
<dbReference type="Gene3D" id="3.40.50.1820">
    <property type="entry name" value="alpha/beta hydrolase"/>
    <property type="match status" value="1"/>
</dbReference>
<feature type="transmembrane region" description="Helical" evidence="4">
    <location>
        <begin position="91"/>
        <end position="110"/>
    </location>
</feature>
<dbReference type="EMBL" id="RQZG01000024">
    <property type="protein sequence ID" value="RRD03261.1"/>
    <property type="molecule type" value="Genomic_DNA"/>
</dbReference>
<dbReference type="InterPro" id="IPR029058">
    <property type="entry name" value="AB_hydrolase_fold"/>
</dbReference>
<evidence type="ECO:0008006" key="7">
    <source>
        <dbReference type="Google" id="ProtNLM"/>
    </source>
</evidence>
<name>A0A3P1T1F8_9ACTN</name>
<proteinExistence type="predicted"/>
<feature type="transmembrane region" description="Helical" evidence="4">
    <location>
        <begin position="51"/>
        <end position="70"/>
    </location>
</feature>
<evidence type="ECO:0000256" key="3">
    <source>
        <dbReference type="ARBA" id="ARBA00023098"/>
    </source>
</evidence>
<dbReference type="PANTHER" id="PTHR10272:SF0">
    <property type="entry name" value="PLATELET-ACTIVATING FACTOR ACETYLHYDROLASE"/>
    <property type="match status" value="1"/>
</dbReference>
<keyword evidence="4" id="KW-0812">Transmembrane</keyword>
<reference evidence="5 6" key="1">
    <citation type="submission" date="2018-11" db="EMBL/GenBank/DDBJ databases">
        <title>Genomes From Bacteria Associated with the Canine Oral Cavity: a Test Case for Automated Genome-Based Taxonomic Assignment.</title>
        <authorList>
            <person name="Coil D.A."/>
            <person name="Jospin G."/>
            <person name="Darling A.E."/>
            <person name="Wallis C."/>
            <person name="Davis I.J."/>
            <person name="Harris S."/>
            <person name="Eisen J.A."/>
            <person name="Holcombe L.J."/>
            <person name="O'Flynn C."/>
        </authorList>
    </citation>
    <scope>NUCLEOTIDE SEQUENCE [LARGE SCALE GENOMIC DNA]</scope>
    <source>
        <strain evidence="5 6">OH887_COT-365</strain>
    </source>
</reference>
<dbReference type="Pfam" id="PF03403">
    <property type="entry name" value="PAF-AH_p_II"/>
    <property type="match status" value="2"/>
</dbReference>
<accession>A0A3P1T1F8</accession>
<evidence type="ECO:0000256" key="1">
    <source>
        <dbReference type="ARBA" id="ARBA00022801"/>
    </source>
</evidence>
<comment type="caution">
    <text evidence="5">The sequence shown here is derived from an EMBL/GenBank/DDBJ whole genome shotgun (WGS) entry which is preliminary data.</text>
</comment>
<keyword evidence="3" id="KW-0443">Lipid metabolism</keyword>
<keyword evidence="1" id="KW-0378">Hydrolase</keyword>
<evidence type="ECO:0000256" key="2">
    <source>
        <dbReference type="ARBA" id="ARBA00022963"/>
    </source>
</evidence>
<gene>
    <name evidence="5" type="ORF">EII34_14760</name>
</gene>
<organism evidence="5 6">
    <name type="scientific">Arachnia propionica</name>
    <dbReference type="NCBI Taxonomy" id="1750"/>
    <lineage>
        <taxon>Bacteria</taxon>
        <taxon>Bacillati</taxon>
        <taxon>Actinomycetota</taxon>
        <taxon>Actinomycetes</taxon>
        <taxon>Propionibacteriales</taxon>
        <taxon>Propionibacteriaceae</taxon>
        <taxon>Arachnia</taxon>
    </lineage>
</organism>
<dbReference type="GO" id="GO:0016042">
    <property type="term" value="P:lipid catabolic process"/>
    <property type="evidence" value="ECO:0007669"/>
    <property type="project" value="UniProtKB-KW"/>
</dbReference>